<keyword evidence="7" id="KW-1185">Reference proteome</keyword>
<dbReference type="Pfam" id="PF01266">
    <property type="entry name" value="DAO"/>
    <property type="match status" value="1"/>
</dbReference>
<dbReference type="SUPFAM" id="SSF51905">
    <property type="entry name" value="FAD/NAD(P)-binding domain"/>
    <property type="match status" value="1"/>
</dbReference>
<evidence type="ECO:0000259" key="5">
    <source>
        <dbReference type="Pfam" id="PF16350"/>
    </source>
</evidence>
<dbReference type="STRING" id="50429.A0A2B4SW28"/>
<sequence>MANVLRVGSLLRGIFRSSSVKISRKRCAFLSTTSWRHGSSDSSSSKLNKRLKEDAEVVIIGGGVLGTSIAYHLAKQGMKDVVLLEKSELTAGSTWHAAGLTTYFNPGINVKHLHYYSIQLYSKLEEETGQNVGFHTPGSLRLCTTPERMDEAKYQMQRHGWHKAPQWLVTPDEIAEMHPLLKMDDVLGGLFNPDDGHIDPYSLTQALAIGARNYGASLYLPAPVTGLNHRTDGCWDVRTEHGNIKAKQVVNAAGFWGREVGQMAGHELAMAAIHHQYVVTSTIPEVAALKHEVPVIRDLEGSYYCRQERKGLLFGPYELPEKMKLQDEWWDGVTPGFGKELFESDLDRISDNVAVAMERIPVLADANIASVVSGPITYSPDVSAIIGPAFDVPNMWLAVGTGYGIIHAGGIGKYIADWMLDGEPPYDLTELDQGRYGKWTSKEYVMAKTRESYGLNNQLGHPKLERPAGRPVRKNAIFERLVERGAEMGFHVGWEQPNWFALPGDEGGYKPSFRRTNWFEPVGREYDLVLNKVGIIDLTPFGKFEVKGKDASKFMDIMVANVLPKVGCTNISHMLSPRGRVYAELTVSTVSPEEYFLLTGSSTEFHDLRWLQDYARKGNFDVTIENVTDNISVLGIAGPYSRGVLSKLTPTDMSHSQFKFLTFKDMELAGLPVRAMRISYSGELGWELYHKNEHTAELYEALLRAGEEFGIGDFGTYAMTALRIEKGFRAWGQEMNMDTTPLEAGLDYFVKFDKGVDFIGRQSLLQHKENGIEKKLCMLTVDTTDADPEGNETIWFGGKVVGNTTSGSYSYRLKESIAMAYLPLELTELGSRVEVELLGAKCPATVVKEPLFDTEPVRTRRLLKAAKLTKGKTAI</sequence>
<evidence type="ECO:0000259" key="4">
    <source>
        <dbReference type="Pfam" id="PF08669"/>
    </source>
</evidence>
<dbReference type="Proteomes" id="UP000225706">
    <property type="component" value="Unassembled WGS sequence"/>
</dbReference>
<evidence type="ECO:0000313" key="6">
    <source>
        <dbReference type="EMBL" id="PFX34884.1"/>
    </source>
</evidence>
<dbReference type="AlphaFoldDB" id="A0A2B4SW28"/>
<dbReference type="InterPro" id="IPR027266">
    <property type="entry name" value="TrmE/GcvT-like"/>
</dbReference>
<dbReference type="Gene3D" id="2.40.30.110">
    <property type="entry name" value="Aminomethyltransferase beta-barrel domains"/>
    <property type="match status" value="1"/>
</dbReference>
<organism evidence="6 7">
    <name type="scientific">Stylophora pistillata</name>
    <name type="common">Smooth cauliflower coral</name>
    <dbReference type="NCBI Taxonomy" id="50429"/>
    <lineage>
        <taxon>Eukaryota</taxon>
        <taxon>Metazoa</taxon>
        <taxon>Cnidaria</taxon>
        <taxon>Anthozoa</taxon>
        <taxon>Hexacorallia</taxon>
        <taxon>Scleractinia</taxon>
        <taxon>Astrocoeniina</taxon>
        <taxon>Pocilloporidae</taxon>
        <taxon>Stylophora</taxon>
    </lineage>
</organism>
<dbReference type="InterPro" id="IPR006222">
    <property type="entry name" value="GCVT_N"/>
</dbReference>
<dbReference type="SUPFAM" id="SSF54373">
    <property type="entry name" value="FAD-linked reductases, C-terminal domain"/>
    <property type="match status" value="1"/>
</dbReference>
<protein>
    <submittedName>
        <fullName evidence="6">Dimethylglycine dehydrogenase, mitochondrial</fullName>
    </submittedName>
</protein>
<dbReference type="InterPro" id="IPR036188">
    <property type="entry name" value="FAD/NAD-bd_sf"/>
</dbReference>
<dbReference type="Pfam" id="PF16350">
    <property type="entry name" value="FAO_M"/>
    <property type="match status" value="1"/>
</dbReference>
<reference evidence="7" key="1">
    <citation type="journal article" date="2017" name="bioRxiv">
        <title>Comparative analysis of the genomes of Stylophora pistillata and Acropora digitifera provides evidence for extensive differences between species of corals.</title>
        <authorList>
            <person name="Voolstra C.R."/>
            <person name="Li Y."/>
            <person name="Liew Y.J."/>
            <person name="Baumgarten S."/>
            <person name="Zoccola D."/>
            <person name="Flot J.-F."/>
            <person name="Tambutte S."/>
            <person name="Allemand D."/>
            <person name="Aranda M."/>
        </authorList>
    </citation>
    <scope>NUCLEOTIDE SEQUENCE [LARGE SCALE GENOMIC DNA]</scope>
</reference>
<dbReference type="InterPro" id="IPR032503">
    <property type="entry name" value="FAO_M"/>
</dbReference>
<evidence type="ECO:0000256" key="1">
    <source>
        <dbReference type="ARBA" id="ARBA00008609"/>
    </source>
</evidence>
<dbReference type="SUPFAM" id="SSF101790">
    <property type="entry name" value="Aminomethyltransferase beta-barrel domain"/>
    <property type="match status" value="1"/>
</dbReference>
<dbReference type="InterPro" id="IPR006076">
    <property type="entry name" value="FAD-dep_OxRdtase"/>
</dbReference>
<feature type="domain" description="Aminomethyltransferase C-terminal" evidence="4">
    <location>
        <begin position="774"/>
        <end position="853"/>
    </location>
</feature>
<comment type="caution">
    <text evidence="6">The sequence shown here is derived from an EMBL/GenBank/DDBJ whole genome shotgun (WGS) entry which is preliminary data.</text>
</comment>
<feature type="domain" description="GCVT N-terminal" evidence="3">
    <location>
        <begin position="478"/>
        <end position="754"/>
    </location>
</feature>
<dbReference type="Pfam" id="PF08669">
    <property type="entry name" value="GCV_T_C"/>
    <property type="match status" value="1"/>
</dbReference>
<dbReference type="FunFam" id="3.30.70.1400:FF:000005">
    <property type="entry name" value="Dimethylglycine dehydrogenase, mitochondrial"/>
    <property type="match status" value="1"/>
</dbReference>
<accession>A0A2B4SW28</accession>
<gene>
    <name evidence="6" type="primary">Dmgdh</name>
    <name evidence="6" type="ORF">AWC38_SpisGene83</name>
</gene>
<dbReference type="Gene3D" id="3.30.70.1400">
    <property type="entry name" value="Aminomethyltransferase beta-barrel domains"/>
    <property type="match status" value="1"/>
</dbReference>
<dbReference type="Gene3D" id="3.30.1360.120">
    <property type="entry name" value="Probable tRNA modification gtpase trme, domain 1"/>
    <property type="match status" value="1"/>
</dbReference>
<evidence type="ECO:0000259" key="3">
    <source>
        <dbReference type="Pfam" id="PF01571"/>
    </source>
</evidence>
<dbReference type="InterPro" id="IPR029043">
    <property type="entry name" value="GcvT/YgfZ_C"/>
</dbReference>
<feature type="domain" description="FAD dependent oxidoreductase" evidence="2">
    <location>
        <begin position="57"/>
        <end position="418"/>
    </location>
</feature>
<dbReference type="Gene3D" id="3.50.50.60">
    <property type="entry name" value="FAD/NAD(P)-binding domain"/>
    <property type="match status" value="1"/>
</dbReference>
<feature type="domain" description="FAD dependent oxidoreductase central" evidence="5">
    <location>
        <begin position="421"/>
        <end position="473"/>
    </location>
</feature>
<dbReference type="InterPro" id="IPR028896">
    <property type="entry name" value="GcvT/YgfZ/DmdA"/>
</dbReference>
<comment type="similarity">
    <text evidence="1">Belongs to the GcvT family.</text>
</comment>
<evidence type="ECO:0000259" key="2">
    <source>
        <dbReference type="Pfam" id="PF01266"/>
    </source>
</evidence>
<dbReference type="EMBL" id="LSMT01000001">
    <property type="protein sequence ID" value="PFX34884.1"/>
    <property type="molecule type" value="Genomic_DNA"/>
</dbReference>
<dbReference type="GO" id="GO:0005739">
    <property type="term" value="C:mitochondrion"/>
    <property type="evidence" value="ECO:0007669"/>
    <property type="project" value="TreeGrafter"/>
</dbReference>
<dbReference type="PANTHER" id="PTHR43757:SF2">
    <property type="entry name" value="AMINOMETHYLTRANSFERASE, MITOCHONDRIAL"/>
    <property type="match status" value="1"/>
</dbReference>
<name>A0A2B4SW28_STYPI</name>
<proteinExistence type="inferred from homology"/>
<evidence type="ECO:0000313" key="7">
    <source>
        <dbReference type="Proteomes" id="UP000225706"/>
    </source>
</evidence>
<dbReference type="SUPFAM" id="SSF103025">
    <property type="entry name" value="Folate-binding domain"/>
    <property type="match status" value="1"/>
</dbReference>
<dbReference type="InterPro" id="IPR013977">
    <property type="entry name" value="GcvT_C"/>
</dbReference>
<dbReference type="PANTHER" id="PTHR43757">
    <property type="entry name" value="AMINOMETHYLTRANSFERASE"/>
    <property type="match status" value="1"/>
</dbReference>
<dbReference type="Gene3D" id="3.30.9.10">
    <property type="entry name" value="D-Amino Acid Oxidase, subunit A, domain 2"/>
    <property type="match status" value="1"/>
</dbReference>
<dbReference type="Pfam" id="PF01571">
    <property type="entry name" value="GCV_T"/>
    <property type="match status" value="1"/>
</dbReference>
<dbReference type="OrthoDB" id="498204at2759"/>